<dbReference type="PANTHER" id="PTHR33393:SF12">
    <property type="entry name" value="CAPSULE BIOSYNTHESIS PROTEIN CAPA"/>
    <property type="match status" value="1"/>
</dbReference>
<evidence type="ECO:0000256" key="1">
    <source>
        <dbReference type="ARBA" id="ARBA00005662"/>
    </source>
</evidence>
<dbReference type="CDD" id="cd07381">
    <property type="entry name" value="MPP_CapA"/>
    <property type="match status" value="1"/>
</dbReference>
<protein>
    <submittedName>
        <fullName evidence="3">Poly-gamma-glutamate biosynthesis protein</fullName>
    </submittedName>
</protein>
<comment type="similarity">
    <text evidence="1">Belongs to the CapA family.</text>
</comment>
<dbReference type="Proteomes" id="UP000004198">
    <property type="component" value="Unassembled WGS sequence"/>
</dbReference>
<accession>C6Q274</accession>
<dbReference type="SMART" id="SM00854">
    <property type="entry name" value="PGA_cap"/>
    <property type="match status" value="1"/>
</dbReference>
<evidence type="ECO:0000313" key="4">
    <source>
        <dbReference type="Proteomes" id="UP000004198"/>
    </source>
</evidence>
<sequence length="447" mass="51668">MSIKTGMIKTVLKTAGLINYKKYKYSQEYEDNFKYMDWREKLWWGYKFFIKQPDMGERGKNIEEYFLYQNLNYNPPKDFVKKSSLFLTAAGDLNASAHIRPDNTKNMWEDVGDFYFSGDIVVANLEAPLNPKHSSKGVPTEFTSPPALNTSPEMFERFCLNGKGINFFSTANNHCLDQGEDGLIENLDFLDSKGYPHVGTSRSKEEQDDTPIIEKNGIKIAFLSYTYSLNGRETTKEKEYLTNYIRLNKPDTDIEIIKKHAASARKKGADIVVAVLHWSIEFETYPIQNVIDMGHKIMECGIDIILGGHPHVVQPMEKYEFKDPFTGEAKNGFIIYSLGDFVAYHKYTKNTKLSWIIGLEISKGILKEKQVTLITGLKVLPIYIYTGFQNNYCNTFKFLRFEKLLKQLESGENLYDFNDKEIEELKRLKKYLYKCLLPKEHGNLLVK</sequence>
<dbReference type="InterPro" id="IPR029052">
    <property type="entry name" value="Metallo-depent_PP-like"/>
</dbReference>
<dbReference type="Gene3D" id="3.60.21.10">
    <property type="match status" value="1"/>
</dbReference>
<dbReference type="InterPro" id="IPR019079">
    <property type="entry name" value="Capsule_synth_CapA"/>
</dbReference>
<comment type="caution">
    <text evidence="3">The sequence shown here is derived from an EMBL/GenBank/DDBJ whole genome shotgun (WGS) entry which is preliminary data.</text>
</comment>
<feature type="domain" description="Capsule synthesis protein CapA" evidence="2">
    <location>
        <begin position="86"/>
        <end position="345"/>
    </location>
</feature>
<dbReference type="eggNOG" id="COG2843">
    <property type="taxonomic scope" value="Bacteria"/>
</dbReference>
<reference evidence="3 4" key="1">
    <citation type="submission" date="2009-06" db="EMBL/GenBank/DDBJ databases">
        <title>The draft genome of Clostridium carboxidivorans P7.</title>
        <authorList>
            <consortium name="US DOE Joint Genome Institute (JGI-PGF)"/>
            <person name="Lucas S."/>
            <person name="Copeland A."/>
            <person name="Lapidus A."/>
            <person name="Glavina del Rio T."/>
            <person name="Tice H."/>
            <person name="Bruce D."/>
            <person name="Goodwin L."/>
            <person name="Pitluck S."/>
            <person name="Larimer F."/>
            <person name="Land M.L."/>
            <person name="Hauser L."/>
            <person name="Hemme C.L."/>
        </authorList>
    </citation>
    <scope>NUCLEOTIDE SEQUENCE [LARGE SCALE GENOMIC DNA]</scope>
    <source>
        <strain evidence="3 4">P7</strain>
    </source>
</reference>
<dbReference type="PANTHER" id="PTHR33393">
    <property type="entry name" value="POLYGLUTAMINE SYNTHESIS ACCESSORY PROTEIN RV0574C-RELATED"/>
    <property type="match status" value="1"/>
</dbReference>
<gene>
    <name evidence="3" type="ORF">CcarbDRAFT_5142</name>
</gene>
<keyword evidence="4" id="KW-1185">Reference proteome</keyword>
<dbReference type="EMBL" id="ACVI01000165">
    <property type="protein sequence ID" value="EET84404.1"/>
    <property type="molecule type" value="Genomic_DNA"/>
</dbReference>
<dbReference type="AlphaFoldDB" id="C6Q274"/>
<name>C6Q274_9CLOT</name>
<dbReference type="RefSeq" id="WP_007064025.1">
    <property type="nucleotide sequence ID" value="NZ_ACVI01000165.1"/>
</dbReference>
<evidence type="ECO:0000313" key="3">
    <source>
        <dbReference type="EMBL" id="EET84404.1"/>
    </source>
</evidence>
<evidence type="ECO:0000259" key="2">
    <source>
        <dbReference type="SMART" id="SM00854"/>
    </source>
</evidence>
<dbReference type="PATRIC" id="fig|536227.13.peg.2100"/>
<organism evidence="3 4">
    <name type="scientific">Clostridium carboxidivorans P7</name>
    <dbReference type="NCBI Taxonomy" id="536227"/>
    <lineage>
        <taxon>Bacteria</taxon>
        <taxon>Bacillati</taxon>
        <taxon>Bacillota</taxon>
        <taxon>Clostridia</taxon>
        <taxon>Eubacteriales</taxon>
        <taxon>Clostridiaceae</taxon>
        <taxon>Clostridium</taxon>
    </lineage>
</organism>
<proteinExistence type="inferred from homology"/>
<dbReference type="OrthoDB" id="9810906at2"/>
<dbReference type="KEGG" id="cck:Ccar_10040"/>
<dbReference type="STRING" id="536227.Ccar_10040"/>
<dbReference type="InterPro" id="IPR052169">
    <property type="entry name" value="CW_Biosynth-Accessory"/>
</dbReference>
<dbReference type="SUPFAM" id="SSF56300">
    <property type="entry name" value="Metallo-dependent phosphatases"/>
    <property type="match status" value="1"/>
</dbReference>
<dbReference type="Pfam" id="PF09587">
    <property type="entry name" value="PGA_cap"/>
    <property type="match status" value="1"/>
</dbReference>